<comment type="caution">
    <text evidence="2">The sequence shown here is derived from an EMBL/GenBank/DDBJ whole genome shotgun (WGS) entry which is preliminary data.</text>
</comment>
<reference evidence="3" key="1">
    <citation type="journal article" date="2019" name="Int. J. Syst. Evol. Microbiol.">
        <title>The Global Catalogue of Microorganisms (GCM) 10K type strain sequencing project: providing services to taxonomists for standard genome sequencing and annotation.</title>
        <authorList>
            <consortium name="The Broad Institute Genomics Platform"/>
            <consortium name="The Broad Institute Genome Sequencing Center for Infectious Disease"/>
            <person name="Wu L."/>
            <person name="Ma J."/>
        </authorList>
    </citation>
    <scope>NUCLEOTIDE SEQUENCE [LARGE SCALE GENOMIC DNA]</scope>
    <source>
        <strain evidence="3">JCM 9687</strain>
    </source>
</reference>
<dbReference type="Proteomes" id="UP001500483">
    <property type="component" value="Unassembled WGS sequence"/>
</dbReference>
<evidence type="ECO:0000313" key="3">
    <source>
        <dbReference type="Proteomes" id="UP001500483"/>
    </source>
</evidence>
<keyword evidence="3" id="KW-1185">Reference proteome</keyword>
<protein>
    <recommendedName>
        <fullName evidence="4">DUF3039 domain-containing protein</fullName>
    </recommendedName>
</protein>
<organism evidence="2 3">
    <name type="scientific">Saccharopolyspora gregorii</name>
    <dbReference type="NCBI Taxonomy" id="33914"/>
    <lineage>
        <taxon>Bacteria</taxon>
        <taxon>Bacillati</taxon>
        <taxon>Actinomycetota</taxon>
        <taxon>Actinomycetes</taxon>
        <taxon>Pseudonocardiales</taxon>
        <taxon>Pseudonocardiaceae</taxon>
        <taxon>Saccharopolyspora</taxon>
    </lineage>
</organism>
<proteinExistence type="predicted"/>
<gene>
    <name evidence="2" type="ORF">GCM10020366_24960</name>
</gene>
<evidence type="ECO:0000313" key="2">
    <source>
        <dbReference type="EMBL" id="GAA3357337.1"/>
    </source>
</evidence>
<dbReference type="EMBL" id="BAAAYK010000038">
    <property type="protein sequence ID" value="GAA3357337.1"/>
    <property type="molecule type" value="Genomic_DNA"/>
</dbReference>
<evidence type="ECO:0000256" key="1">
    <source>
        <dbReference type="SAM" id="MobiDB-lite"/>
    </source>
</evidence>
<sequence length="56" mass="6072">MRHAFRGPRWNGQPEDTSVCGTRTGMVAEPSEEDWVRAPSCAACNTALHAARGTEV</sequence>
<accession>A0ABP6RR98</accession>
<feature type="region of interest" description="Disordered" evidence="1">
    <location>
        <begin position="1"/>
        <end position="22"/>
    </location>
</feature>
<evidence type="ECO:0008006" key="4">
    <source>
        <dbReference type="Google" id="ProtNLM"/>
    </source>
</evidence>
<name>A0ABP6RR98_9PSEU</name>